<evidence type="ECO:0000256" key="7">
    <source>
        <dbReference type="SAM" id="SignalP"/>
    </source>
</evidence>
<feature type="chain" id="PRO_5046407989" evidence="7">
    <location>
        <begin position="17"/>
        <end position="363"/>
    </location>
</feature>
<feature type="domain" description="Peptidase C1A papain C-terminal" evidence="8">
    <location>
        <begin position="82"/>
        <end position="316"/>
    </location>
</feature>
<dbReference type="CDD" id="cd02620">
    <property type="entry name" value="Peptidase_C1A_CathepsinB"/>
    <property type="match status" value="1"/>
</dbReference>
<evidence type="ECO:0000313" key="9">
    <source>
        <dbReference type="EMBL" id="UYV64291.1"/>
    </source>
</evidence>
<evidence type="ECO:0000256" key="4">
    <source>
        <dbReference type="ARBA" id="ARBA00022801"/>
    </source>
</evidence>
<organism evidence="9 10">
    <name type="scientific">Cordylochernes scorpioides</name>
    <dbReference type="NCBI Taxonomy" id="51811"/>
    <lineage>
        <taxon>Eukaryota</taxon>
        <taxon>Metazoa</taxon>
        <taxon>Ecdysozoa</taxon>
        <taxon>Arthropoda</taxon>
        <taxon>Chelicerata</taxon>
        <taxon>Arachnida</taxon>
        <taxon>Pseudoscorpiones</taxon>
        <taxon>Cheliferoidea</taxon>
        <taxon>Chernetidae</taxon>
        <taxon>Cordylochernes</taxon>
    </lineage>
</organism>
<dbReference type="Gene3D" id="3.90.70.10">
    <property type="entry name" value="Cysteine proteinases"/>
    <property type="match status" value="1"/>
</dbReference>
<dbReference type="Proteomes" id="UP001235939">
    <property type="component" value="Chromosome 03"/>
</dbReference>
<evidence type="ECO:0000256" key="1">
    <source>
        <dbReference type="ARBA" id="ARBA00008455"/>
    </source>
</evidence>
<dbReference type="PROSITE" id="PS00639">
    <property type="entry name" value="THIOL_PROTEASE_HIS"/>
    <property type="match status" value="1"/>
</dbReference>
<sequence>MKELLILAALIASAWCSTNLDDLHPMSDEYIEAINNLGTTWKAGRNYAEDTSLESLKKLCGTIKSQNKSIPIRYHDSDKIEIPESYDVRQYWSICKSVNKIRDQGACRSCYAHAAVEAMSDRICIASMGENQVELSANDLISCGGQGCESADPIRAWIYWKKYGIVSGGGYNGEGCQPYLYAPCEHEGSSGPYQPCGDYRPAPSCKKECIPGYKQTYAEDKHYAKKVYLVAPEEKQIQMEILFYGPVEVALDVYEDMPSYKSGIYKRQSNNLLGGHALKMMGWGVENGVKYWILANSWNTYWGDNDQFFDEVSTRLMFVTRMKGILILAALLTSGWSSLIPENLNPLSDEYIEAINNLGTTWK</sequence>
<dbReference type="InterPro" id="IPR012599">
    <property type="entry name" value="Propeptide_C1A"/>
</dbReference>
<keyword evidence="3 7" id="KW-0732">Signal</keyword>
<keyword evidence="2" id="KW-0645">Protease</keyword>
<keyword evidence="4" id="KW-0378">Hydrolase</keyword>
<dbReference type="SMART" id="SM00645">
    <property type="entry name" value="Pept_C1"/>
    <property type="match status" value="1"/>
</dbReference>
<evidence type="ECO:0000313" key="10">
    <source>
        <dbReference type="Proteomes" id="UP001235939"/>
    </source>
</evidence>
<gene>
    <name evidence="9" type="ORF">LAZ67_3000158</name>
</gene>
<feature type="signal peptide" evidence="7">
    <location>
        <begin position="1"/>
        <end position="16"/>
    </location>
</feature>
<name>A0ABY6K7N7_9ARAC</name>
<evidence type="ECO:0000256" key="6">
    <source>
        <dbReference type="ARBA" id="ARBA00023157"/>
    </source>
</evidence>
<dbReference type="Pfam" id="PF08127">
    <property type="entry name" value="Propeptide_C1"/>
    <property type="match status" value="1"/>
</dbReference>
<dbReference type="InterPro" id="IPR013128">
    <property type="entry name" value="Peptidase_C1A"/>
</dbReference>
<dbReference type="PANTHER" id="PTHR12411">
    <property type="entry name" value="CYSTEINE PROTEASE FAMILY C1-RELATED"/>
    <property type="match status" value="1"/>
</dbReference>
<dbReference type="InterPro" id="IPR000668">
    <property type="entry name" value="Peptidase_C1A_C"/>
</dbReference>
<feature type="non-terminal residue" evidence="9">
    <location>
        <position position="363"/>
    </location>
</feature>
<dbReference type="EMBL" id="CP092865">
    <property type="protein sequence ID" value="UYV64291.1"/>
    <property type="molecule type" value="Genomic_DNA"/>
</dbReference>
<dbReference type="InterPro" id="IPR025660">
    <property type="entry name" value="Pept_his_AS"/>
</dbReference>
<evidence type="ECO:0000256" key="3">
    <source>
        <dbReference type="ARBA" id="ARBA00022729"/>
    </source>
</evidence>
<evidence type="ECO:0000256" key="5">
    <source>
        <dbReference type="ARBA" id="ARBA00022807"/>
    </source>
</evidence>
<keyword evidence="6" id="KW-1015">Disulfide bond</keyword>
<evidence type="ECO:0000259" key="8">
    <source>
        <dbReference type="SMART" id="SM00645"/>
    </source>
</evidence>
<comment type="similarity">
    <text evidence="1">Belongs to the peptidase C1 family.</text>
</comment>
<dbReference type="Pfam" id="PF00112">
    <property type="entry name" value="Peptidase_C1"/>
    <property type="match status" value="1"/>
</dbReference>
<evidence type="ECO:0000256" key="2">
    <source>
        <dbReference type="ARBA" id="ARBA00022670"/>
    </source>
</evidence>
<dbReference type="InterPro" id="IPR038765">
    <property type="entry name" value="Papain-like_cys_pep_sf"/>
</dbReference>
<keyword evidence="5" id="KW-0788">Thiol protease</keyword>
<reference evidence="9 10" key="1">
    <citation type="submission" date="2022-01" db="EMBL/GenBank/DDBJ databases">
        <title>A chromosomal length assembly of Cordylochernes scorpioides.</title>
        <authorList>
            <person name="Zeh D."/>
            <person name="Zeh J."/>
        </authorList>
    </citation>
    <scope>NUCLEOTIDE SEQUENCE [LARGE SCALE GENOMIC DNA]</scope>
    <source>
        <strain evidence="9">IN4F17</strain>
        <tissue evidence="9">Whole Body</tissue>
    </source>
</reference>
<protein>
    <submittedName>
        <fullName evidence="9">CTSB</fullName>
    </submittedName>
</protein>
<accession>A0ABY6K7N7</accession>
<dbReference type="SUPFAM" id="SSF54001">
    <property type="entry name" value="Cysteine proteinases"/>
    <property type="match status" value="1"/>
</dbReference>
<proteinExistence type="inferred from homology"/>
<keyword evidence="10" id="KW-1185">Reference proteome</keyword>